<evidence type="ECO:0000313" key="1">
    <source>
        <dbReference type="EMBL" id="AKO92034.1"/>
    </source>
</evidence>
<name>A0A0H4KIB4_9BACI</name>
<dbReference type="PATRIC" id="fig|135735.6.peg.1626"/>
<dbReference type="RefSeq" id="WP_046216995.1">
    <property type="nucleotide sequence ID" value="NZ_CP011974.1"/>
</dbReference>
<sequence>MFVNINTKFTKGETVSIPSRKDEEGLITAVKVECDVNEYNNNSVVKYLIKTNSRIYSDWFTEDQLEKTISASTDDIHKDFKKGVNEFLLDAALLEAHRTQDFTYVKELYKEMNS</sequence>
<dbReference type="AlphaFoldDB" id="A0A0H4KIB4"/>
<reference evidence="1 2" key="1">
    <citation type="journal article" date="2015" name="PLoS ONE">
        <title>Genome Sequence of Bacillus endophyticus and Analysis of Its Companion Mechanism in the Ketogulonigenium vulgare-Bacillus Strain Consortium.</title>
        <authorList>
            <person name="Jia N."/>
            <person name="Du J."/>
            <person name="Ding M.Z."/>
            <person name="Gao F."/>
            <person name="Yuan Y.J."/>
        </authorList>
    </citation>
    <scope>NUCLEOTIDE SEQUENCE [LARGE SCALE GENOMIC DNA]</scope>
    <source>
        <strain evidence="1 2">Hbe603</strain>
    </source>
</reference>
<organism evidence="1 2">
    <name type="scientific">Priestia filamentosa</name>
    <dbReference type="NCBI Taxonomy" id="1402861"/>
    <lineage>
        <taxon>Bacteria</taxon>
        <taxon>Bacillati</taxon>
        <taxon>Bacillota</taxon>
        <taxon>Bacilli</taxon>
        <taxon>Bacillales</taxon>
        <taxon>Bacillaceae</taxon>
        <taxon>Priestia</taxon>
    </lineage>
</organism>
<dbReference type="EMBL" id="CP011974">
    <property type="protein sequence ID" value="AKO92034.1"/>
    <property type="molecule type" value="Genomic_DNA"/>
</dbReference>
<proteinExistence type="predicted"/>
<keyword evidence="2" id="KW-1185">Reference proteome</keyword>
<evidence type="ECO:0000313" key="2">
    <source>
        <dbReference type="Proteomes" id="UP000036202"/>
    </source>
</evidence>
<accession>A0A0H4KIB4</accession>
<gene>
    <name evidence="1" type="ORF">BEH_07935</name>
</gene>
<dbReference type="Proteomes" id="UP000036202">
    <property type="component" value="Chromosome"/>
</dbReference>
<protein>
    <submittedName>
        <fullName evidence="1">Uncharacterized protein</fullName>
    </submittedName>
</protein>
<reference evidence="2" key="2">
    <citation type="submission" date="2015-06" db="EMBL/GenBank/DDBJ databases">
        <title>Genome Sequence of Bacillus endophyticus and Analysis of its Companion Mechanism in the Ketogulonigenium vulgare-Bacillus strain Consortium.</title>
        <authorList>
            <person name="Jia N."/>
            <person name="Du J."/>
            <person name="Ding M.-Z."/>
            <person name="Gao F."/>
            <person name="Yuan Y.-J."/>
        </authorList>
    </citation>
    <scope>NUCLEOTIDE SEQUENCE [LARGE SCALE GENOMIC DNA]</scope>
    <source>
        <strain evidence="2">Hbe603</strain>
    </source>
</reference>
<dbReference type="KEGG" id="beo:BEH_07935"/>